<evidence type="ECO:0000313" key="2">
    <source>
        <dbReference type="EMBL" id="MBW3127707.1"/>
    </source>
</evidence>
<evidence type="ECO:0008006" key="4">
    <source>
        <dbReference type="Google" id="ProtNLM"/>
    </source>
</evidence>
<dbReference type="Proteomes" id="UP000826188">
    <property type="component" value="Unassembled WGS sequence"/>
</dbReference>
<protein>
    <recommendedName>
        <fullName evidence="4">Hemerythrin-like domain-containing protein</fullName>
    </recommendedName>
</protein>
<keyword evidence="3" id="KW-1185">Reference proteome</keyword>
<dbReference type="EMBL" id="JAHWGL010000009">
    <property type="protein sequence ID" value="MBW3127707.1"/>
    <property type="molecule type" value="Genomic_DNA"/>
</dbReference>
<name>A0ABS6WVR8_9BACT</name>
<sequence length="243" mass="27739">MSEQSRTTSPTEKKRKRCASSARRQVYLAYEAHAMLLPAAERAEITASEYASAAVSFFAERGLNPVTDREREGLVIQAKIHDLEKVVATLSNRLFGWLTQHEMNLNRDLFGYLRGHEKTLFSYLQQQEQNVHEHLSDQEEMFLMPLIQEAMLTNVEALYGRRLGEQLMLTALNRADEFPAKHREFNSRRDEDVKKKVDQFVTNLVPPLRPEPSLPPLTAIPNRAEKSTPAPANSVSDGLPEYF</sequence>
<organism evidence="2 3">
    <name type="scientific">Hymenobacter profundi</name>
    <dbReference type="NCBI Taxonomy" id="1982110"/>
    <lineage>
        <taxon>Bacteria</taxon>
        <taxon>Pseudomonadati</taxon>
        <taxon>Bacteroidota</taxon>
        <taxon>Cytophagia</taxon>
        <taxon>Cytophagales</taxon>
        <taxon>Hymenobacteraceae</taxon>
        <taxon>Hymenobacter</taxon>
    </lineage>
</organism>
<evidence type="ECO:0000256" key="1">
    <source>
        <dbReference type="SAM" id="MobiDB-lite"/>
    </source>
</evidence>
<evidence type="ECO:0000313" key="3">
    <source>
        <dbReference type="Proteomes" id="UP000826188"/>
    </source>
</evidence>
<proteinExistence type="predicted"/>
<reference evidence="2 3" key="1">
    <citation type="submission" date="2021-07" db="EMBL/GenBank/DDBJ databases">
        <title>Hymenobacter profundi sp. nov., isolated from deep-sea water.</title>
        <authorList>
            <person name="Kim M.K."/>
        </authorList>
    </citation>
    <scope>NUCLEOTIDE SEQUENCE [LARGE SCALE GENOMIC DNA]</scope>
    <source>
        <strain evidence="2 3">M2</strain>
    </source>
</reference>
<feature type="region of interest" description="Disordered" evidence="1">
    <location>
        <begin position="204"/>
        <end position="243"/>
    </location>
</feature>
<gene>
    <name evidence="2" type="ORF">KYK14_04045</name>
</gene>
<dbReference type="RefSeq" id="WP_219157056.1">
    <property type="nucleotide sequence ID" value="NZ_JAHWGL010000009.1"/>
</dbReference>
<comment type="caution">
    <text evidence="2">The sequence shown here is derived from an EMBL/GenBank/DDBJ whole genome shotgun (WGS) entry which is preliminary data.</text>
</comment>
<accession>A0ABS6WVR8</accession>